<dbReference type="Pfam" id="PF00126">
    <property type="entry name" value="HTH_1"/>
    <property type="match status" value="1"/>
</dbReference>
<dbReference type="SUPFAM" id="SSF46785">
    <property type="entry name" value="Winged helix' DNA-binding domain"/>
    <property type="match status" value="1"/>
</dbReference>
<keyword evidence="4" id="KW-0804">Transcription</keyword>
<evidence type="ECO:0000313" key="7">
    <source>
        <dbReference type="Proteomes" id="UP000245998"/>
    </source>
</evidence>
<dbReference type="PANTHER" id="PTHR30419:SF8">
    <property type="entry name" value="NITROGEN ASSIMILATION TRANSCRIPTIONAL ACTIVATOR-RELATED"/>
    <property type="match status" value="1"/>
</dbReference>
<evidence type="ECO:0000256" key="1">
    <source>
        <dbReference type="ARBA" id="ARBA00009437"/>
    </source>
</evidence>
<sequence length="304" mass="34337">MQMNQLEYILEVRKAGSISNAAQNLHVSPATISQSISNLEKKYGIKIFNRSRHGTEPTELGKKILEEAYKIKDQLVALEREIELQTTLESKELKIVSHPSPLQSFLPSALANFKKTHPNIDIVLKEHLDITEPINLEEFDIGLVAASPQTWLKLINLYKNDLHFETILQGKLYVCTSKNSSLAFKDSLSPDDLYHHPHAIYTIIKAVYTDIINEYGSLKILLESNNSEIIMKMVCNGLAITILSDLVIKNEPAILSGDTVAIPLVDYERANLTYGFIRSKKRYYSTGARDFLKLLRSTVQTGNY</sequence>
<dbReference type="PROSITE" id="PS50931">
    <property type="entry name" value="HTH_LYSR"/>
    <property type="match status" value="1"/>
</dbReference>
<keyword evidence="7" id="KW-1185">Reference proteome</keyword>
<accession>A0A2U1K366</accession>
<reference evidence="6 7" key="1">
    <citation type="submission" date="2018-04" db="EMBL/GenBank/DDBJ databases">
        <title>Camelliibacillus theae gen. nov., sp. nov., isolated from Pu'er tea.</title>
        <authorList>
            <person name="Niu L."/>
        </authorList>
    </citation>
    <scope>NUCLEOTIDE SEQUENCE [LARGE SCALE GENOMIC DNA]</scope>
    <source>
        <strain evidence="6 7">T8</strain>
    </source>
</reference>
<organism evidence="6 7">
    <name type="scientific">Pueribacillus theae</name>
    <dbReference type="NCBI Taxonomy" id="2171751"/>
    <lineage>
        <taxon>Bacteria</taxon>
        <taxon>Bacillati</taxon>
        <taxon>Bacillota</taxon>
        <taxon>Bacilli</taxon>
        <taxon>Bacillales</taxon>
        <taxon>Bacillaceae</taxon>
        <taxon>Pueribacillus</taxon>
    </lineage>
</organism>
<name>A0A2U1K366_9BACI</name>
<dbReference type="PANTHER" id="PTHR30419">
    <property type="entry name" value="HTH-TYPE TRANSCRIPTIONAL REGULATOR YBHD"/>
    <property type="match status" value="1"/>
</dbReference>
<dbReference type="InterPro" id="IPR005119">
    <property type="entry name" value="LysR_subst-bd"/>
</dbReference>
<dbReference type="CDD" id="cd05466">
    <property type="entry name" value="PBP2_LTTR_substrate"/>
    <property type="match status" value="1"/>
</dbReference>
<evidence type="ECO:0000256" key="2">
    <source>
        <dbReference type="ARBA" id="ARBA00023015"/>
    </source>
</evidence>
<dbReference type="SUPFAM" id="SSF53850">
    <property type="entry name" value="Periplasmic binding protein-like II"/>
    <property type="match status" value="1"/>
</dbReference>
<dbReference type="OrthoDB" id="9803735at2"/>
<keyword evidence="3" id="KW-0238">DNA-binding</keyword>
<dbReference type="RefSeq" id="WP_116554456.1">
    <property type="nucleotide sequence ID" value="NZ_QCZG01000014.1"/>
</dbReference>
<protein>
    <recommendedName>
        <fullName evidence="5">HTH lysR-type domain-containing protein</fullName>
    </recommendedName>
</protein>
<gene>
    <name evidence="6" type="ORF">DCC39_08460</name>
</gene>
<dbReference type="Gene3D" id="1.10.10.10">
    <property type="entry name" value="Winged helix-like DNA-binding domain superfamily/Winged helix DNA-binding domain"/>
    <property type="match status" value="1"/>
</dbReference>
<dbReference type="GO" id="GO:0003677">
    <property type="term" value="F:DNA binding"/>
    <property type="evidence" value="ECO:0007669"/>
    <property type="project" value="UniProtKB-KW"/>
</dbReference>
<proteinExistence type="inferred from homology"/>
<dbReference type="InterPro" id="IPR036388">
    <property type="entry name" value="WH-like_DNA-bd_sf"/>
</dbReference>
<evidence type="ECO:0000313" key="6">
    <source>
        <dbReference type="EMBL" id="PWA11956.1"/>
    </source>
</evidence>
<dbReference type="Pfam" id="PF03466">
    <property type="entry name" value="LysR_substrate"/>
    <property type="match status" value="1"/>
</dbReference>
<dbReference type="AlphaFoldDB" id="A0A2U1K366"/>
<dbReference type="InterPro" id="IPR000847">
    <property type="entry name" value="LysR_HTH_N"/>
</dbReference>
<evidence type="ECO:0000259" key="5">
    <source>
        <dbReference type="PROSITE" id="PS50931"/>
    </source>
</evidence>
<keyword evidence="2" id="KW-0805">Transcription regulation</keyword>
<dbReference type="InterPro" id="IPR050950">
    <property type="entry name" value="HTH-type_LysR_regulators"/>
</dbReference>
<dbReference type="GO" id="GO:0003700">
    <property type="term" value="F:DNA-binding transcription factor activity"/>
    <property type="evidence" value="ECO:0007669"/>
    <property type="project" value="InterPro"/>
</dbReference>
<evidence type="ECO:0000256" key="4">
    <source>
        <dbReference type="ARBA" id="ARBA00023163"/>
    </source>
</evidence>
<comment type="similarity">
    <text evidence="1">Belongs to the LysR transcriptional regulatory family.</text>
</comment>
<dbReference type="Proteomes" id="UP000245998">
    <property type="component" value="Unassembled WGS sequence"/>
</dbReference>
<feature type="domain" description="HTH lysR-type" evidence="5">
    <location>
        <begin position="1"/>
        <end position="58"/>
    </location>
</feature>
<dbReference type="GO" id="GO:0005829">
    <property type="term" value="C:cytosol"/>
    <property type="evidence" value="ECO:0007669"/>
    <property type="project" value="TreeGrafter"/>
</dbReference>
<comment type="caution">
    <text evidence="6">The sequence shown here is derived from an EMBL/GenBank/DDBJ whole genome shotgun (WGS) entry which is preliminary data.</text>
</comment>
<evidence type="ECO:0000256" key="3">
    <source>
        <dbReference type="ARBA" id="ARBA00023125"/>
    </source>
</evidence>
<dbReference type="EMBL" id="QCZG01000014">
    <property type="protein sequence ID" value="PWA11956.1"/>
    <property type="molecule type" value="Genomic_DNA"/>
</dbReference>
<dbReference type="InterPro" id="IPR036390">
    <property type="entry name" value="WH_DNA-bd_sf"/>
</dbReference>
<dbReference type="Gene3D" id="3.40.190.290">
    <property type="match status" value="1"/>
</dbReference>